<organism evidence="2 3">
    <name type="scientific">Cytobacillus citreus</name>
    <dbReference type="NCBI Taxonomy" id="2833586"/>
    <lineage>
        <taxon>Bacteria</taxon>
        <taxon>Bacillati</taxon>
        <taxon>Bacillota</taxon>
        <taxon>Bacilli</taxon>
        <taxon>Bacillales</taxon>
        <taxon>Bacillaceae</taxon>
        <taxon>Cytobacillus</taxon>
    </lineage>
</organism>
<keyword evidence="1" id="KW-0472">Membrane</keyword>
<dbReference type="Proteomes" id="UP000681027">
    <property type="component" value="Unassembled WGS sequence"/>
</dbReference>
<evidence type="ECO:0008006" key="4">
    <source>
        <dbReference type="Google" id="ProtNLM"/>
    </source>
</evidence>
<reference evidence="2 3" key="1">
    <citation type="submission" date="2021-05" db="EMBL/GenBank/DDBJ databases">
        <title>Novel Bacillus species.</title>
        <authorList>
            <person name="Liu G."/>
        </authorList>
    </citation>
    <scope>NUCLEOTIDE SEQUENCE [LARGE SCALE GENOMIC DNA]</scope>
    <source>
        <strain evidence="2 3">FJAT-49705</strain>
    </source>
</reference>
<evidence type="ECO:0000313" key="3">
    <source>
        <dbReference type="Proteomes" id="UP000681027"/>
    </source>
</evidence>
<evidence type="ECO:0000256" key="1">
    <source>
        <dbReference type="SAM" id="Phobius"/>
    </source>
</evidence>
<proteinExistence type="predicted"/>
<feature type="transmembrane region" description="Helical" evidence="1">
    <location>
        <begin position="51"/>
        <end position="69"/>
    </location>
</feature>
<keyword evidence="3" id="KW-1185">Reference proteome</keyword>
<name>A0ABS5NUP3_9BACI</name>
<gene>
    <name evidence="2" type="ORF">KHA94_15285</name>
</gene>
<protein>
    <recommendedName>
        <fullName evidence="4">Membrane transporter protein</fullName>
    </recommendedName>
</protein>
<dbReference type="EMBL" id="JAGYPM010000003">
    <property type="protein sequence ID" value="MBS4191552.1"/>
    <property type="molecule type" value="Genomic_DNA"/>
</dbReference>
<sequence>MTRVLIFGSCTGGFIVYYQTGFIQWPYSMAFGSIIGSQIGLFILPKVSMKIAKTLLITILCLLMGQMILKII</sequence>
<keyword evidence="1" id="KW-0812">Transmembrane</keyword>
<keyword evidence="1" id="KW-1133">Transmembrane helix</keyword>
<accession>A0ABS5NUP3</accession>
<evidence type="ECO:0000313" key="2">
    <source>
        <dbReference type="EMBL" id="MBS4191552.1"/>
    </source>
</evidence>
<comment type="caution">
    <text evidence="2">The sequence shown here is derived from an EMBL/GenBank/DDBJ whole genome shotgun (WGS) entry which is preliminary data.</text>
</comment>
<dbReference type="RefSeq" id="WP_213102980.1">
    <property type="nucleotide sequence ID" value="NZ_JAGYPM010000003.1"/>
</dbReference>